<evidence type="ECO:0000313" key="2">
    <source>
        <dbReference type="EMBL" id="QDT38985.1"/>
    </source>
</evidence>
<gene>
    <name evidence="2" type="ORF">Pan189_33850</name>
</gene>
<dbReference type="AlphaFoldDB" id="A0A517R519"/>
<dbReference type="OrthoDB" id="9917225at2"/>
<feature type="region of interest" description="Disordered" evidence="1">
    <location>
        <begin position="48"/>
        <end position="75"/>
    </location>
</feature>
<sequence length="75" mass="8248">MSRITIDRPEPDKLTPDGSVAEVVDREGKLLGYFVPAGREENLQPQISDAAYESRITDGGGRSMRDAIDELRAKS</sequence>
<accession>A0A517R519</accession>
<keyword evidence="3" id="KW-1185">Reference proteome</keyword>
<protein>
    <submittedName>
        <fullName evidence="2">Uncharacterized protein</fullName>
    </submittedName>
</protein>
<evidence type="ECO:0000313" key="3">
    <source>
        <dbReference type="Proteomes" id="UP000317318"/>
    </source>
</evidence>
<organism evidence="2 3">
    <name type="scientific">Stratiformator vulcanicus</name>
    <dbReference type="NCBI Taxonomy" id="2527980"/>
    <lineage>
        <taxon>Bacteria</taxon>
        <taxon>Pseudomonadati</taxon>
        <taxon>Planctomycetota</taxon>
        <taxon>Planctomycetia</taxon>
        <taxon>Planctomycetales</taxon>
        <taxon>Planctomycetaceae</taxon>
        <taxon>Stratiformator</taxon>
    </lineage>
</organism>
<reference evidence="2 3" key="1">
    <citation type="submission" date="2019-02" db="EMBL/GenBank/DDBJ databases">
        <title>Deep-cultivation of Planctomycetes and their phenomic and genomic characterization uncovers novel biology.</title>
        <authorList>
            <person name="Wiegand S."/>
            <person name="Jogler M."/>
            <person name="Boedeker C."/>
            <person name="Pinto D."/>
            <person name="Vollmers J."/>
            <person name="Rivas-Marin E."/>
            <person name="Kohn T."/>
            <person name="Peeters S.H."/>
            <person name="Heuer A."/>
            <person name="Rast P."/>
            <person name="Oberbeckmann S."/>
            <person name="Bunk B."/>
            <person name="Jeske O."/>
            <person name="Meyerdierks A."/>
            <person name="Storesund J.E."/>
            <person name="Kallscheuer N."/>
            <person name="Luecker S."/>
            <person name="Lage O.M."/>
            <person name="Pohl T."/>
            <person name="Merkel B.J."/>
            <person name="Hornburger P."/>
            <person name="Mueller R.-W."/>
            <person name="Bruemmer F."/>
            <person name="Labrenz M."/>
            <person name="Spormann A.M."/>
            <person name="Op den Camp H."/>
            <person name="Overmann J."/>
            <person name="Amann R."/>
            <person name="Jetten M.S.M."/>
            <person name="Mascher T."/>
            <person name="Medema M.H."/>
            <person name="Devos D.P."/>
            <person name="Kaster A.-K."/>
            <person name="Ovreas L."/>
            <person name="Rohde M."/>
            <person name="Galperin M.Y."/>
            <person name="Jogler C."/>
        </authorList>
    </citation>
    <scope>NUCLEOTIDE SEQUENCE [LARGE SCALE GENOMIC DNA]</scope>
    <source>
        <strain evidence="2 3">Pan189</strain>
    </source>
</reference>
<dbReference type="KEGG" id="svp:Pan189_33850"/>
<proteinExistence type="predicted"/>
<dbReference type="RefSeq" id="WP_145365095.1">
    <property type="nucleotide sequence ID" value="NZ_CP036268.1"/>
</dbReference>
<dbReference type="EMBL" id="CP036268">
    <property type="protein sequence ID" value="QDT38985.1"/>
    <property type="molecule type" value="Genomic_DNA"/>
</dbReference>
<dbReference type="Proteomes" id="UP000317318">
    <property type="component" value="Chromosome"/>
</dbReference>
<evidence type="ECO:0000256" key="1">
    <source>
        <dbReference type="SAM" id="MobiDB-lite"/>
    </source>
</evidence>
<feature type="compositionally biased region" description="Basic and acidic residues" evidence="1">
    <location>
        <begin position="63"/>
        <end position="75"/>
    </location>
</feature>
<name>A0A517R519_9PLAN</name>